<dbReference type="PANTHER" id="PTHR46013">
    <property type="entry name" value="VASCULAR CELL ADHESION MOLECULE 1"/>
    <property type="match status" value="1"/>
</dbReference>
<evidence type="ECO:0000313" key="6">
    <source>
        <dbReference type="Ensembl" id="ENSGMOP00000062551.1"/>
    </source>
</evidence>
<comment type="subunit">
    <text evidence="4">Predominantly monomer of isoform CD22-beta. Also found as heterodimer of isoform CD22-beta and a shorter isoform. Interacts with PTPN6/SHP-1, LYN, SYK, PIK3R1/PIK3R2 and PLCG1 upon phosphorylation. Interacts with GRB2, INPP5D and SHC1 upon phosphorylation. May form a complex with INPP5D/SHIP, GRB2 and SHC1.</text>
</comment>
<comment type="function">
    <text evidence="3">Most highly expressed siglec (sialic acid-binding immunoglobulin-like lectin) on B-cells that plays a role in various aspects of B-cell biology including differentiation, antigen presentation, and trafficking to bone marrow. Binds to alpha 2,6-linked sialic acid residues of surface molecules such as CD22 itself, CD45 and IgM in a cis configuration. Can also bind to ligands on other cells as an adhesion molecule in a trans configuration. Acts as an inhibitory coreceptor on the surface of B-cells and inhibits B-cell receptor induced signaling, characterized by inhibition of the calcium mobilization and cellular activation. Mechanistically, the immunoreceptor tyrosine-based inhibitory motif domain is phosphorylated by the Src kinase LYN, which in turn leads to the recruitment of the protein tyrosine phosphatase 1/PTPN6, leading to the negative regulation of BCR signaling. If this negative signaling from is of sufficient strength, apoptosis of the B-cell can be induced.</text>
</comment>
<dbReference type="Gene3D" id="2.60.40.10">
    <property type="entry name" value="Immunoglobulins"/>
    <property type="match status" value="3"/>
</dbReference>
<evidence type="ECO:0000256" key="3">
    <source>
        <dbReference type="ARBA" id="ARBA00045430"/>
    </source>
</evidence>
<reference evidence="6" key="1">
    <citation type="submission" date="2025-08" db="UniProtKB">
        <authorList>
            <consortium name="Ensembl"/>
        </authorList>
    </citation>
    <scope>IDENTIFICATION</scope>
</reference>
<evidence type="ECO:0000256" key="1">
    <source>
        <dbReference type="ARBA" id="ARBA00040106"/>
    </source>
</evidence>
<accession>A0A8C5CJX1</accession>
<dbReference type="Pfam" id="PF24518">
    <property type="entry name" value="Ig_CD22"/>
    <property type="match status" value="1"/>
</dbReference>
<dbReference type="GeneTree" id="ENSGT01010000222294"/>
<dbReference type="AlphaFoldDB" id="A0A8C5CJX1"/>
<dbReference type="PANTHER" id="PTHR46013:SF4">
    <property type="entry name" value="B-CELL RECEPTOR CD22-RELATED"/>
    <property type="match status" value="1"/>
</dbReference>
<feature type="domain" description="Ig-like" evidence="5">
    <location>
        <begin position="211"/>
        <end position="283"/>
    </location>
</feature>
<dbReference type="Pfam" id="PF13895">
    <property type="entry name" value="Ig_2"/>
    <property type="match status" value="1"/>
</dbReference>
<evidence type="ECO:0000259" key="5">
    <source>
        <dbReference type="PROSITE" id="PS50835"/>
    </source>
</evidence>
<dbReference type="Ensembl" id="ENSGMOT00000025094.1">
    <property type="protein sequence ID" value="ENSGMOP00000062551.1"/>
    <property type="gene ID" value="ENSGMOG00000031558.1"/>
</dbReference>
<proteinExistence type="predicted"/>
<dbReference type="InterPro" id="IPR036179">
    <property type="entry name" value="Ig-like_dom_sf"/>
</dbReference>
<name>A0A8C5CJX1_GADMO</name>
<dbReference type="InterPro" id="IPR007110">
    <property type="entry name" value="Ig-like_dom"/>
</dbReference>
<reference evidence="6" key="2">
    <citation type="submission" date="2025-09" db="UniProtKB">
        <authorList>
            <consortium name="Ensembl"/>
        </authorList>
    </citation>
    <scope>IDENTIFICATION</scope>
</reference>
<dbReference type="SUPFAM" id="SSF48726">
    <property type="entry name" value="Immunoglobulin"/>
    <property type="match status" value="4"/>
</dbReference>
<evidence type="ECO:0000256" key="4">
    <source>
        <dbReference type="ARBA" id="ARBA00046458"/>
    </source>
</evidence>
<feature type="domain" description="Ig-like" evidence="5">
    <location>
        <begin position="304"/>
        <end position="376"/>
    </location>
</feature>
<sequence length="394" mass="44246">MYLLVLLQSNGDWTVTYSSSNVCALRGATVDINCTYEYPDNVQYRPTTVKPLWFTKASNYQPVVLEHDTEYTGRVEFSRGEVNCTGARCHGTCTLRIRDLRQSDSAVYKFRFTTNQPGGEYTGDPGVKLSVTDLQVKVSFPHPTSPTKAKLECHSMCDLAGDPHYIWFRNGQNVLQGMNYWIYIQSGYSYSCAVEGYEHQHSPLVYAPKTPSVTASPSGEIEEGSSVTLSCSSDANPAANYTWFRVNRDGSSRYMNQGPQLIFRRILSSDSGRYRTYRCQAENKYGQLRSNLLFMDVKYAPKTPSVTVRPPGEIEEGSSVTLSCSSDANPAANYTWFKNNQPLLWGPSQPHTFPSVRPEDRGTYRCHAENKYGQLSSNLLFINVQCELNIGLIC</sequence>
<evidence type="ECO:0000313" key="7">
    <source>
        <dbReference type="Proteomes" id="UP000694546"/>
    </source>
</evidence>
<dbReference type="SMART" id="SM00408">
    <property type="entry name" value="IGc2"/>
    <property type="match status" value="2"/>
</dbReference>
<dbReference type="InterPro" id="IPR056386">
    <property type="entry name" value="Ig_CD22"/>
</dbReference>
<dbReference type="InterPro" id="IPR003599">
    <property type="entry name" value="Ig_sub"/>
</dbReference>
<keyword evidence="7" id="KW-1185">Reference proteome</keyword>
<dbReference type="Proteomes" id="UP000694546">
    <property type="component" value="Chromosome 23"/>
</dbReference>
<dbReference type="InterPro" id="IPR003598">
    <property type="entry name" value="Ig_sub2"/>
</dbReference>
<dbReference type="OMA" id="MLTIANI"/>
<evidence type="ECO:0000256" key="2">
    <source>
        <dbReference type="ARBA" id="ARBA00041781"/>
    </source>
</evidence>
<dbReference type="InterPro" id="IPR013783">
    <property type="entry name" value="Ig-like_fold"/>
</dbReference>
<protein>
    <recommendedName>
        <fullName evidence="1">B-cell receptor CD22</fullName>
    </recommendedName>
    <alternativeName>
        <fullName evidence="2">Sialic acid-binding Ig-like lectin 2</fullName>
    </alternativeName>
</protein>
<dbReference type="SMART" id="SM00409">
    <property type="entry name" value="IG"/>
    <property type="match status" value="3"/>
</dbReference>
<dbReference type="CDD" id="cd00096">
    <property type="entry name" value="Ig"/>
    <property type="match status" value="2"/>
</dbReference>
<organism evidence="6 7">
    <name type="scientific">Gadus morhua</name>
    <name type="common">Atlantic cod</name>
    <dbReference type="NCBI Taxonomy" id="8049"/>
    <lineage>
        <taxon>Eukaryota</taxon>
        <taxon>Metazoa</taxon>
        <taxon>Chordata</taxon>
        <taxon>Craniata</taxon>
        <taxon>Vertebrata</taxon>
        <taxon>Euteleostomi</taxon>
        <taxon>Actinopterygii</taxon>
        <taxon>Neopterygii</taxon>
        <taxon>Teleostei</taxon>
        <taxon>Neoteleostei</taxon>
        <taxon>Acanthomorphata</taxon>
        <taxon>Zeiogadaria</taxon>
        <taxon>Gadariae</taxon>
        <taxon>Gadiformes</taxon>
        <taxon>Gadoidei</taxon>
        <taxon>Gadidae</taxon>
        <taxon>Gadus</taxon>
    </lineage>
</organism>
<dbReference type="PROSITE" id="PS50835">
    <property type="entry name" value="IG_LIKE"/>
    <property type="match status" value="2"/>
</dbReference>
<dbReference type="Pfam" id="PF13927">
    <property type="entry name" value="Ig_3"/>
    <property type="match status" value="1"/>
</dbReference>